<protein>
    <submittedName>
        <fullName evidence="2">Uncharacterized protein</fullName>
    </submittedName>
</protein>
<reference evidence="2" key="1">
    <citation type="submission" date="2022-05" db="EMBL/GenBank/DDBJ databases">
        <title>The Musa troglodytarum L. genome provides insights into the mechanism of non-climacteric behaviour and enrichment of carotenoids.</title>
        <authorList>
            <person name="Wang J."/>
        </authorList>
    </citation>
    <scope>NUCLEOTIDE SEQUENCE</scope>
    <source>
        <tissue evidence="2">Leaf</tissue>
    </source>
</reference>
<accession>A0A9E7KQ31</accession>
<name>A0A9E7KQ31_9LILI</name>
<dbReference type="AlphaFoldDB" id="A0A9E7KQ31"/>
<feature type="region of interest" description="Disordered" evidence="1">
    <location>
        <begin position="52"/>
        <end position="78"/>
    </location>
</feature>
<dbReference type="OrthoDB" id="10290319at2759"/>
<evidence type="ECO:0000313" key="2">
    <source>
        <dbReference type="EMBL" id="URE27442.1"/>
    </source>
</evidence>
<evidence type="ECO:0000313" key="3">
    <source>
        <dbReference type="Proteomes" id="UP001055439"/>
    </source>
</evidence>
<sequence length="78" mass="8993">MIAVANIARRRRRLLLCLVILCCIWVFFKLHQGAAAIPVFRRKLGIILSEKLPPAGTDNRFDDNKRRAPSCPDRLHNR</sequence>
<keyword evidence="3" id="KW-1185">Reference proteome</keyword>
<gene>
    <name evidence="2" type="ORF">MUK42_06258</name>
</gene>
<dbReference type="Proteomes" id="UP001055439">
    <property type="component" value="Chromosome 8"/>
</dbReference>
<proteinExistence type="predicted"/>
<organism evidence="2 3">
    <name type="scientific">Musa troglodytarum</name>
    <name type="common">fe'i banana</name>
    <dbReference type="NCBI Taxonomy" id="320322"/>
    <lineage>
        <taxon>Eukaryota</taxon>
        <taxon>Viridiplantae</taxon>
        <taxon>Streptophyta</taxon>
        <taxon>Embryophyta</taxon>
        <taxon>Tracheophyta</taxon>
        <taxon>Spermatophyta</taxon>
        <taxon>Magnoliopsida</taxon>
        <taxon>Liliopsida</taxon>
        <taxon>Zingiberales</taxon>
        <taxon>Musaceae</taxon>
        <taxon>Musa</taxon>
    </lineage>
</organism>
<dbReference type="EMBL" id="CP097510">
    <property type="protein sequence ID" value="URE27442.1"/>
    <property type="molecule type" value="Genomic_DNA"/>
</dbReference>
<evidence type="ECO:0000256" key="1">
    <source>
        <dbReference type="SAM" id="MobiDB-lite"/>
    </source>
</evidence>